<evidence type="ECO:0000256" key="3">
    <source>
        <dbReference type="ARBA" id="ARBA00023125"/>
    </source>
</evidence>
<feature type="DNA-binding region" description="H-T-H motif" evidence="5">
    <location>
        <begin position="29"/>
        <end position="48"/>
    </location>
</feature>
<feature type="domain" description="HTH tetR-type" evidence="6">
    <location>
        <begin position="6"/>
        <end position="66"/>
    </location>
</feature>
<dbReference type="GO" id="GO:0046677">
    <property type="term" value="P:response to antibiotic"/>
    <property type="evidence" value="ECO:0007669"/>
    <property type="project" value="InterPro"/>
</dbReference>
<evidence type="ECO:0000256" key="4">
    <source>
        <dbReference type="ARBA" id="ARBA00023163"/>
    </source>
</evidence>
<dbReference type="Proteomes" id="UP000034034">
    <property type="component" value="Chromosome"/>
</dbReference>
<dbReference type="PRINTS" id="PR00400">
    <property type="entry name" value="TETREPRESSOR"/>
</dbReference>
<reference evidence="7" key="1">
    <citation type="submission" date="2019-08" db="EMBL/GenBank/DDBJ databases">
        <title>Complete genome sequence of a mangrove-derived Streptomyces xiamenensis.</title>
        <authorList>
            <person name="Xu J."/>
        </authorList>
    </citation>
    <scope>NUCLEOTIDE SEQUENCE</scope>
    <source>
        <strain evidence="7">318</strain>
    </source>
</reference>
<keyword evidence="4" id="KW-0804">Transcription</keyword>
<protein>
    <submittedName>
        <fullName evidence="7">Transcriptional regulator</fullName>
    </submittedName>
</protein>
<dbReference type="InterPro" id="IPR003012">
    <property type="entry name" value="Tet_transcr_reg_TetR"/>
</dbReference>
<evidence type="ECO:0000313" key="8">
    <source>
        <dbReference type="Proteomes" id="UP000034034"/>
    </source>
</evidence>
<dbReference type="SUPFAM" id="SSF48498">
    <property type="entry name" value="Tetracyclin repressor-like, C-terminal domain"/>
    <property type="match status" value="1"/>
</dbReference>
<keyword evidence="8" id="KW-1185">Reference proteome</keyword>
<dbReference type="SUPFAM" id="SSF46689">
    <property type="entry name" value="Homeodomain-like"/>
    <property type="match status" value="1"/>
</dbReference>
<proteinExistence type="predicted"/>
<dbReference type="Gene3D" id="1.10.10.60">
    <property type="entry name" value="Homeodomain-like"/>
    <property type="match status" value="1"/>
</dbReference>
<evidence type="ECO:0000259" key="6">
    <source>
        <dbReference type="PROSITE" id="PS50977"/>
    </source>
</evidence>
<keyword evidence="3 5" id="KW-0238">DNA-binding</keyword>
<dbReference type="RefSeq" id="WP_030735815.1">
    <property type="nucleotide sequence ID" value="NZ_CP009922.3"/>
</dbReference>
<dbReference type="InterPro" id="IPR050109">
    <property type="entry name" value="HTH-type_TetR-like_transc_reg"/>
</dbReference>
<evidence type="ECO:0000256" key="5">
    <source>
        <dbReference type="PROSITE-ProRule" id="PRU00335"/>
    </source>
</evidence>
<accession>A0A0F7FTB3</accession>
<keyword evidence="1" id="KW-0678">Repressor</keyword>
<dbReference type="PATRIC" id="fig|408015.6.peg.1933"/>
<evidence type="ECO:0000256" key="1">
    <source>
        <dbReference type="ARBA" id="ARBA00022491"/>
    </source>
</evidence>
<dbReference type="Gene3D" id="1.10.357.10">
    <property type="entry name" value="Tetracycline Repressor, domain 2"/>
    <property type="match status" value="1"/>
</dbReference>
<dbReference type="GO" id="GO:0000976">
    <property type="term" value="F:transcription cis-regulatory region binding"/>
    <property type="evidence" value="ECO:0007669"/>
    <property type="project" value="TreeGrafter"/>
</dbReference>
<evidence type="ECO:0000313" key="7">
    <source>
        <dbReference type="EMBL" id="AKG43285.1"/>
    </source>
</evidence>
<keyword evidence="2" id="KW-0805">Transcription regulation</keyword>
<dbReference type="InterPro" id="IPR009057">
    <property type="entry name" value="Homeodomain-like_sf"/>
</dbReference>
<gene>
    <name evidence="7" type="ORF">SXIM_19010</name>
</gene>
<dbReference type="AlphaFoldDB" id="A0A0F7FTB3"/>
<name>A0A0F7FTB3_9ACTN</name>
<dbReference type="STRING" id="408015.SXIM_19010"/>
<dbReference type="PANTHER" id="PTHR30055:SF151">
    <property type="entry name" value="TRANSCRIPTIONAL REGULATORY PROTEIN"/>
    <property type="match status" value="1"/>
</dbReference>
<dbReference type="PANTHER" id="PTHR30055">
    <property type="entry name" value="HTH-TYPE TRANSCRIPTIONAL REGULATOR RUTR"/>
    <property type="match status" value="1"/>
</dbReference>
<sequence>MPRPRSLTPHQLATAALTVIDRDGLPGLSMRAVATELGIATMSLYRYVPDRQALERQVVDLVLGTVHTAPPPGEPWQRQLAQLLDRVRAAVAAHPGVVPLTVSHRHTSAAVQLWSEAVLRVLTAAGFTPRRRALALRALLAYLTGALQNEHLAPLSGEATTALADLPPEAYPLLSRTASEAARVPAAEEFHAGLDLLLTGLSAAPR</sequence>
<dbReference type="GO" id="GO:0045892">
    <property type="term" value="P:negative regulation of DNA-templated transcription"/>
    <property type="evidence" value="ECO:0007669"/>
    <property type="project" value="InterPro"/>
</dbReference>
<dbReference type="InterPro" id="IPR001647">
    <property type="entry name" value="HTH_TetR"/>
</dbReference>
<dbReference type="Pfam" id="PF02909">
    <property type="entry name" value="TetR_C_1"/>
    <property type="match status" value="1"/>
</dbReference>
<dbReference type="PROSITE" id="PS50977">
    <property type="entry name" value="HTH_TETR_2"/>
    <property type="match status" value="1"/>
</dbReference>
<evidence type="ECO:0000256" key="2">
    <source>
        <dbReference type="ARBA" id="ARBA00023015"/>
    </source>
</evidence>
<dbReference type="GO" id="GO:0003700">
    <property type="term" value="F:DNA-binding transcription factor activity"/>
    <property type="evidence" value="ECO:0007669"/>
    <property type="project" value="TreeGrafter"/>
</dbReference>
<organism evidence="7 8">
    <name type="scientific">Streptomyces xiamenensis</name>
    <dbReference type="NCBI Taxonomy" id="408015"/>
    <lineage>
        <taxon>Bacteria</taxon>
        <taxon>Bacillati</taxon>
        <taxon>Actinomycetota</taxon>
        <taxon>Actinomycetes</taxon>
        <taxon>Kitasatosporales</taxon>
        <taxon>Streptomycetaceae</taxon>
        <taxon>Streptomyces</taxon>
    </lineage>
</organism>
<dbReference type="KEGG" id="sxi:SXIM_19010"/>
<dbReference type="InterPro" id="IPR036271">
    <property type="entry name" value="Tet_transcr_reg_TetR-rel_C_sf"/>
</dbReference>
<dbReference type="HOGENOM" id="CLU_069543_3_1_11"/>
<dbReference type="EMBL" id="CP009922">
    <property type="protein sequence ID" value="AKG43285.1"/>
    <property type="molecule type" value="Genomic_DNA"/>
</dbReference>
<dbReference type="InterPro" id="IPR004111">
    <property type="entry name" value="Repressor_TetR_C"/>
</dbReference>